<evidence type="ECO:0000256" key="1">
    <source>
        <dbReference type="SAM" id="MobiDB-lite"/>
    </source>
</evidence>
<name>A0A836GSN3_9TRYP</name>
<dbReference type="Proteomes" id="UP000673552">
    <property type="component" value="Chromosome 36"/>
</dbReference>
<dbReference type="EMBL" id="JAFEUZ010000036">
    <property type="protein sequence ID" value="KAG5464261.1"/>
    <property type="molecule type" value="Genomic_DNA"/>
</dbReference>
<reference evidence="2 3" key="1">
    <citation type="submission" date="2021-03" db="EMBL/GenBank/DDBJ databases">
        <title>Leishmania (Mundinia) martiniquensis Genome sequencing and assembly.</title>
        <authorList>
            <person name="Almutairi H."/>
            <person name="Gatherer D."/>
        </authorList>
    </citation>
    <scope>NUCLEOTIDE SEQUENCE [LARGE SCALE GENOMIC DNA]</scope>
    <source>
        <strain evidence="2">LSCM1</strain>
    </source>
</reference>
<protein>
    <submittedName>
        <fullName evidence="2">Uncharacterized protein</fullName>
    </submittedName>
</protein>
<dbReference type="OrthoDB" id="273516at2759"/>
<keyword evidence="3" id="KW-1185">Reference proteome</keyword>
<gene>
    <name evidence="2" type="ORF">LSCM1_00442</name>
</gene>
<dbReference type="KEGG" id="lmat:92510605"/>
<feature type="region of interest" description="Disordered" evidence="1">
    <location>
        <begin position="1"/>
        <end position="40"/>
    </location>
</feature>
<accession>A0A836GSN3</accession>
<sequence>MLSRAVPRRLAAPAMHGRAQAAAPSPSPTKDQKGKAPLLQFPPFHPIHFSQDKFLSIKSRSLETYTKVRGDVLQRGADLCAQLQRQNGQAEQREREMKALEEPAGEGVFSPAAGTPLELPARPLTPHQAEELLLLTKKVEDLTNGQGFRLTDELVWRMLHLCIQCGAPQLAVDGWLQKHVLAEKRGPPFPLFVLEDLAATLRATVLPRLPESGASLTCSSALITASYGSADDSLSIAFEDGLAAAQRCLWHHLLQADWPTSTAAVAEHRGAAETFTAHLFAENVWPVWQALDSMKLTFADLRVKDTDDVERQGVTSDGHGSEGEPDTSSSHMGREEQPRLAAWLPDAAAQTLAVRNTLMSVTPLYSFHAPPSSTPPLSVDEGRKDSSKLAKVTCTRAHALLCSDPPFFPSEAAAIVAPLRALVSTWLVLAQCAAEAKDVPLLKAVLRTVCLGFMTHQATAAGGERSAAPTEGEARPSPVCVNENAWCRYAASDAEQNNDVVHRCAAEAQARAVVREFVNGVLSVLQYGLLCAEQEAALWQLHDTCTLIFGAAASLRSLQGPLRNQGSRSTITDDAKLYRMSAVALVQPAPAERADDLLRVGLPSAFVSSSRGQQDAGDGEHARALATIHALLSGALAHPSEQAAAHPYAEAALYVGLACGDESLLAQAASSGMAMSNWEATLLRRHARALCSYRRATARLAAALDGPEGHQEEAPEDDAWEAWTASLREGVSQIANESGAANTTWAQFVENSLIVLTLVVSRRATECATAYVRCIRRQTVTSAAEEGDNMPADDYKSHDTVEVEKQRREAIEIGWADLSNSTVACVEDMLNGVEQLLDASSSPDATACWLSPSSLSTLAVLARLGVYAEEDVLARGVVDAAASNGAAKSLDLSPSPLPLSTSLDRIFARMVRDACMQLRCASSTSPITATPAATTSTVGNWVQWVLLTLMARRAWTEVLAVLRALDGEANAGGSTSMTDTSATLLCSTTVDPAVFAALYARAVEDGAASVCAFLRPRRERLFF</sequence>
<organism evidence="2 3">
    <name type="scientific">Leishmania martiniquensis</name>
    <dbReference type="NCBI Taxonomy" id="1580590"/>
    <lineage>
        <taxon>Eukaryota</taxon>
        <taxon>Discoba</taxon>
        <taxon>Euglenozoa</taxon>
        <taxon>Kinetoplastea</taxon>
        <taxon>Metakinetoplastina</taxon>
        <taxon>Trypanosomatida</taxon>
        <taxon>Trypanosomatidae</taxon>
        <taxon>Leishmaniinae</taxon>
        <taxon>Leishmania</taxon>
    </lineage>
</organism>
<dbReference type="GeneID" id="92510605"/>
<dbReference type="AlphaFoldDB" id="A0A836GSN3"/>
<evidence type="ECO:0000313" key="2">
    <source>
        <dbReference type="EMBL" id="KAG5464261.1"/>
    </source>
</evidence>
<feature type="region of interest" description="Disordered" evidence="1">
    <location>
        <begin position="309"/>
        <end position="338"/>
    </location>
</feature>
<dbReference type="RefSeq" id="XP_067174198.1">
    <property type="nucleotide sequence ID" value="XM_067318093.1"/>
</dbReference>
<comment type="caution">
    <text evidence="2">The sequence shown here is derived from an EMBL/GenBank/DDBJ whole genome shotgun (WGS) entry which is preliminary data.</text>
</comment>
<evidence type="ECO:0000313" key="3">
    <source>
        <dbReference type="Proteomes" id="UP000673552"/>
    </source>
</evidence>
<proteinExistence type="predicted"/>